<dbReference type="STRING" id="1423746.FD27_GL000876"/>
<reference evidence="2 3" key="1">
    <citation type="journal article" date="2015" name="Genome Announc.">
        <title>Expanding the biotechnology potential of lactobacilli through comparative genomics of 213 strains and associated genera.</title>
        <authorList>
            <person name="Sun Z."/>
            <person name="Harris H.M."/>
            <person name="McCann A."/>
            <person name="Guo C."/>
            <person name="Argimon S."/>
            <person name="Zhang W."/>
            <person name="Yang X."/>
            <person name="Jeffery I.B."/>
            <person name="Cooney J.C."/>
            <person name="Kagawa T.F."/>
            <person name="Liu W."/>
            <person name="Song Y."/>
            <person name="Salvetti E."/>
            <person name="Wrobel A."/>
            <person name="Rasinkangas P."/>
            <person name="Parkhill J."/>
            <person name="Rea M.C."/>
            <person name="O'Sullivan O."/>
            <person name="Ritari J."/>
            <person name="Douillard F.P."/>
            <person name="Paul Ross R."/>
            <person name="Yang R."/>
            <person name="Briner A.E."/>
            <person name="Felis G.E."/>
            <person name="de Vos W.M."/>
            <person name="Barrangou R."/>
            <person name="Klaenhammer T.R."/>
            <person name="Caufield P.W."/>
            <person name="Cui Y."/>
            <person name="Zhang H."/>
            <person name="O'Toole P.W."/>
        </authorList>
    </citation>
    <scope>NUCLEOTIDE SEQUENCE [LARGE SCALE GENOMIC DNA]</scope>
    <source>
        <strain evidence="2 3">DSM 13145</strain>
    </source>
</reference>
<keyword evidence="1" id="KW-0472">Membrane</keyword>
<feature type="transmembrane region" description="Helical" evidence="1">
    <location>
        <begin position="12"/>
        <end position="29"/>
    </location>
</feature>
<dbReference type="AlphaFoldDB" id="A0A0R1P413"/>
<gene>
    <name evidence="2" type="ORF">FD27_GL000876</name>
</gene>
<organism evidence="2 3">
    <name type="scientific">Limosilactobacillus frumenti DSM 13145</name>
    <dbReference type="NCBI Taxonomy" id="1423746"/>
    <lineage>
        <taxon>Bacteria</taxon>
        <taxon>Bacillati</taxon>
        <taxon>Bacillota</taxon>
        <taxon>Bacilli</taxon>
        <taxon>Lactobacillales</taxon>
        <taxon>Lactobacillaceae</taxon>
        <taxon>Limosilactobacillus</taxon>
    </lineage>
</organism>
<accession>A0A0R1P413</accession>
<name>A0A0R1P413_9LACO</name>
<feature type="transmembrane region" description="Helical" evidence="1">
    <location>
        <begin position="41"/>
        <end position="58"/>
    </location>
</feature>
<protein>
    <recommendedName>
        <fullName evidence="4">DUF3290 domain-containing protein</fullName>
    </recommendedName>
</protein>
<dbReference type="Pfam" id="PF11694">
    <property type="entry name" value="DUF3290"/>
    <property type="match status" value="1"/>
</dbReference>
<keyword evidence="1" id="KW-1133">Transmembrane helix</keyword>
<keyword evidence="3" id="KW-1185">Reference proteome</keyword>
<keyword evidence="1" id="KW-0812">Transmembrane</keyword>
<evidence type="ECO:0000256" key="1">
    <source>
        <dbReference type="SAM" id="Phobius"/>
    </source>
</evidence>
<dbReference type="EMBL" id="AZER01000016">
    <property type="protein sequence ID" value="KRL27126.1"/>
    <property type="molecule type" value="Genomic_DNA"/>
</dbReference>
<dbReference type="PATRIC" id="fig|1423746.3.peg.887"/>
<evidence type="ECO:0008006" key="4">
    <source>
        <dbReference type="Google" id="ProtNLM"/>
    </source>
</evidence>
<evidence type="ECO:0000313" key="2">
    <source>
        <dbReference type="EMBL" id="KRL27126.1"/>
    </source>
</evidence>
<comment type="caution">
    <text evidence="2">The sequence shown here is derived from an EMBL/GenBank/DDBJ whole genome shotgun (WGS) entry which is preliminary data.</text>
</comment>
<dbReference type="InterPro" id="IPR021707">
    <property type="entry name" value="DUF3290"/>
</dbReference>
<dbReference type="Proteomes" id="UP000051445">
    <property type="component" value="Unassembled WGS sequence"/>
</dbReference>
<evidence type="ECO:0000313" key="3">
    <source>
        <dbReference type="Proteomes" id="UP000051445"/>
    </source>
</evidence>
<sequence length="138" mass="15934">MNHQHFNSLFNYAVIAILLIALIVTLVVYSRHRLQIRYRDLSMIFVLILLFFTGLQITNMEKSATTANQSSQMVPFIHAVAKDHHLKNSQVMVNSTTLTDGVIVRFNKEDYRVNMSPNGDNYTLERAHVVNHQVHVQR</sequence>
<proteinExistence type="predicted"/>